<name>A0A239M3U2_9BACT</name>
<accession>A0A239M3U2</accession>
<proteinExistence type="inferred from homology"/>
<reference evidence="6 7" key="1">
    <citation type="submission" date="2017-06" db="EMBL/GenBank/DDBJ databases">
        <authorList>
            <person name="Kim H.J."/>
            <person name="Triplett B.A."/>
        </authorList>
    </citation>
    <scope>NUCLEOTIDE SEQUENCE [LARGE SCALE GENOMIC DNA]</scope>
    <source>
        <strain evidence="6 7">DSM 18704</strain>
    </source>
</reference>
<dbReference type="GO" id="GO:0030246">
    <property type="term" value="F:carbohydrate binding"/>
    <property type="evidence" value="ECO:0007669"/>
    <property type="project" value="UniProtKB-ARBA"/>
</dbReference>
<evidence type="ECO:0000256" key="3">
    <source>
        <dbReference type="ARBA" id="ARBA00022729"/>
    </source>
</evidence>
<evidence type="ECO:0000256" key="4">
    <source>
        <dbReference type="SAM" id="SignalP"/>
    </source>
</evidence>
<dbReference type="RefSeq" id="WP_089410031.1">
    <property type="nucleotide sequence ID" value="NZ_FZOU01000009.1"/>
</dbReference>
<evidence type="ECO:0000256" key="1">
    <source>
        <dbReference type="ARBA" id="ARBA00004196"/>
    </source>
</evidence>
<dbReference type="EMBL" id="FZOU01000009">
    <property type="protein sequence ID" value="SNT36599.1"/>
    <property type="molecule type" value="Genomic_DNA"/>
</dbReference>
<keyword evidence="3 4" id="KW-0732">Signal</keyword>
<feature type="signal peptide" evidence="4">
    <location>
        <begin position="1"/>
        <end position="25"/>
    </location>
</feature>
<dbReference type="Proteomes" id="UP000198356">
    <property type="component" value="Unassembled WGS sequence"/>
</dbReference>
<feature type="domain" description="Periplasmic binding protein" evidence="5">
    <location>
        <begin position="28"/>
        <end position="284"/>
    </location>
</feature>
<protein>
    <submittedName>
        <fullName evidence="6">Monosaccharide ABC transporter substrate-binding protein, CUT2 family</fullName>
    </submittedName>
</protein>
<dbReference type="OrthoDB" id="113001at2"/>
<dbReference type="GO" id="GO:0030313">
    <property type="term" value="C:cell envelope"/>
    <property type="evidence" value="ECO:0007669"/>
    <property type="project" value="UniProtKB-SubCell"/>
</dbReference>
<dbReference type="PANTHER" id="PTHR46847:SF1">
    <property type="entry name" value="D-ALLOSE-BINDING PERIPLASMIC PROTEIN-RELATED"/>
    <property type="match status" value="1"/>
</dbReference>
<sequence>MRARVSAGIALFLLSAMLPGCRQQASSVAVIPRTTSTLLWEPMHMGVAEQARGSGIDIHWNAPADEGDSEKQLNLFAAALRNSSRGIILAPSETLNSRSAVLQAVSKQVPVVIVDDELGPPAGPYLSYVSNDETAGTRLAAERVNHLLKGHGTIALMGISPRIESGLTREESFERALAAIAPGIEIKVRHFGDLVITHQQQIAQEILDGHEHVDAIVALTAAATRGAYYARIATEPRPAIAIVGFDQDLLAPIQLGEVDSVIVQNTRRIGQLAMQNMQAQLQGAAVAPQTLVEPLLMTRENMNSEPMQSLWPFADYDWSHAGGGSK</sequence>
<dbReference type="InterPro" id="IPR025997">
    <property type="entry name" value="SBP_2_dom"/>
</dbReference>
<dbReference type="AlphaFoldDB" id="A0A239M3U2"/>
<dbReference type="Pfam" id="PF13407">
    <property type="entry name" value="Peripla_BP_4"/>
    <property type="match status" value="1"/>
</dbReference>
<evidence type="ECO:0000259" key="5">
    <source>
        <dbReference type="Pfam" id="PF13407"/>
    </source>
</evidence>
<keyword evidence="7" id="KW-1185">Reference proteome</keyword>
<organism evidence="6 7">
    <name type="scientific">Granulicella rosea</name>
    <dbReference type="NCBI Taxonomy" id="474952"/>
    <lineage>
        <taxon>Bacteria</taxon>
        <taxon>Pseudomonadati</taxon>
        <taxon>Acidobacteriota</taxon>
        <taxon>Terriglobia</taxon>
        <taxon>Terriglobales</taxon>
        <taxon>Acidobacteriaceae</taxon>
        <taxon>Granulicella</taxon>
    </lineage>
</organism>
<evidence type="ECO:0000313" key="6">
    <source>
        <dbReference type="EMBL" id="SNT36599.1"/>
    </source>
</evidence>
<dbReference type="InterPro" id="IPR028082">
    <property type="entry name" value="Peripla_BP_I"/>
</dbReference>
<gene>
    <name evidence="6" type="ORF">SAMN05421770_10947</name>
</gene>
<evidence type="ECO:0000256" key="2">
    <source>
        <dbReference type="ARBA" id="ARBA00007639"/>
    </source>
</evidence>
<dbReference type="PANTHER" id="PTHR46847">
    <property type="entry name" value="D-ALLOSE-BINDING PERIPLASMIC PROTEIN-RELATED"/>
    <property type="match status" value="1"/>
</dbReference>
<evidence type="ECO:0000313" key="7">
    <source>
        <dbReference type="Proteomes" id="UP000198356"/>
    </source>
</evidence>
<feature type="chain" id="PRO_5012196001" evidence="4">
    <location>
        <begin position="26"/>
        <end position="326"/>
    </location>
</feature>
<dbReference type="Gene3D" id="3.40.50.2300">
    <property type="match status" value="2"/>
</dbReference>
<comment type="subcellular location">
    <subcellularLocation>
        <location evidence="1">Cell envelope</location>
    </subcellularLocation>
</comment>
<comment type="similarity">
    <text evidence="2">Belongs to the bacterial solute-binding protein 2 family.</text>
</comment>
<dbReference type="SUPFAM" id="SSF53822">
    <property type="entry name" value="Periplasmic binding protein-like I"/>
    <property type="match status" value="1"/>
</dbReference>